<dbReference type="InterPro" id="IPR006200">
    <property type="entry name" value="LexA"/>
</dbReference>
<dbReference type="InterPro" id="IPR036390">
    <property type="entry name" value="WH_DNA-bd_sf"/>
</dbReference>
<evidence type="ECO:0000256" key="1">
    <source>
        <dbReference type="ARBA" id="ARBA00007484"/>
    </source>
</evidence>
<dbReference type="PANTHER" id="PTHR33516:SF2">
    <property type="entry name" value="LEXA REPRESSOR-RELATED"/>
    <property type="match status" value="1"/>
</dbReference>
<evidence type="ECO:0000256" key="12">
    <source>
        <dbReference type="HAMAP-Rule" id="MF_00015"/>
    </source>
</evidence>
<feature type="active site" description="For autocatalytic cleavage activity" evidence="12">
    <location>
        <position position="129"/>
    </location>
</feature>
<keyword evidence="6 12" id="KW-0068">Autocatalytic cleavage</keyword>
<keyword evidence="17" id="KW-1185">Reference proteome</keyword>
<evidence type="ECO:0000256" key="3">
    <source>
        <dbReference type="ARBA" id="ARBA00022705"/>
    </source>
</evidence>
<comment type="catalytic activity">
    <reaction evidence="12">
        <text>Hydrolysis of Ala-|-Gly bond in repressor LexA.</text>
        <dbReference type="EC" id="3.4.21.88"/>
    </reaction>
</comment>
<evidence type="ECO:0000256" key="2">
    <source>
        <dbReference type="ARBA" id="ARBA00022491"/>
    </source>
</evidence>
<dbReference type="CDD" id="cd06529">
    <property type="entry name" value="S24_LexA-like"/>
    <property type="match status" value="1"/>
</dbReference>
<dbReference type="PANTHER" id="PTHR33516">
    <property type="entry name" value="LEXA REPRESSOR"/>
    <property type="match status" value="1"/>
</dbReference>
<evidence type="ECO:0000256" key="13">
    <source>
        <dbReference type="RuleBase" id="RU003991"/>
    </source>
</evidence>
<evidence type="ECO:0000256" key="5">
    <source>
        <dbReference type="ARBA" id="ARBA00022801"/>
    </source>
</evidence>
<keyword evidence="4 12" id="KW-0227">DNA damage</keyword>
<dbReference type="EC" id="3.4.21.88" evidence="12"/>
<keyword evidence="9 12" id="KW-0804">Transcription</keyword>
<dbReference type="InterPro" id="IPR006197">
    <property type="entry name" value="Peptidase_S24_LexA"/>
</dbReference>
<keyword evidence="3 12" id="KW-0235">DNA replication</keyword>
<keyword evidence="5 12" id="KW-0378">Hydrolase</keyword>
<protein>
    <recommendedName>
        <fullName evidence="12">LexA repressor</fullName>
        <ecNumber evidence="12">3.4.21.88</ecNumber>
    </recommendedName>
</protein>
<feature type="domain" description="Peptidase S24/S26A/S26B/S26C" evidence="14">
    <location>
        <begin position="87"/>
        <end position="199"/>
    </location>
</feature>
<sequence length="205" mass="23625">MYEDLNQRELEILLFIKKFLERKGYPPTVREICKGCKIKSTSTVYYALEKLEDKNYIRKDASKTRALEIITQDNDLLITKKKTTDIPIVGKVTAGSPILAVENIDDTMPLPLNFVNDRDLFILKVSGESMINVGILDGDYVIIEKTNTAKNGDKVLALIDDEATIKTFYKEDYRYRLQPENDTMEPMYFNYLTILGKVVGLYRKF</sequence>
<feature type="domain" description="LexA repressor DNA-binding" evidence="15">
    <location>
        <begin position="3"/>
        <end position="66"/>
    </location>
</feature>
<reference evidence="16 17" key="1">
    <citation type="submission" date="2024-06" db="EMBL/GenBank/DDBJ databases">
        <title>Genomic Encyclopedia of Type Strains, Phase IV (KMG-IV): sequencing the most valuable type-strain genomes for metagenomic binning, comparative biology and taxonomic classification.</title>
        <authorList>
            <person name="Goeker M."/>
        </authorList>
    </citation>
    <scope>NUCLEOTIDE SEQUENCE [LARGE SCALE GENOMIC DNA]</scope>
    <source>
        <strain evidence="16 17">DSM 21460</strain>
    </source>
</reference>
<evidence type="ECO:0000256" key="7">
    <source>
        <dbReference type="ARBA" id="ARBA00023015"/>
    </source>
</evidence>
<feature type="site" description="Cleavage; by autolysis" evidence="12">
    <location>
        <begin position="94"/>
        <end position="95"/>
    </location>
</feature>
<accession>A0ABV2J6Z6</accession>
<comment type="subunit">
    <text evidence="12">Homodimer.</text>
</comment>
<dbReference type="InterPro" id="IPR050077">
    <property type="entry name" value="LexA_repressor"/>
</dbReference>
<evidence type="ECO:0000313" key="17">
    <source>
        <dbReference type="Proteomes" id="UP001549162"/>
    </source>
</evidence>
<keyword evidence="11 12" id="KW-0742">SOS response</keyword>
<dbReference type="HAMAP" id="MF_00015">
    <property type="entry name" value="LexA"/>
    <property type="match status" value="1"/>
</dbReference>
<dbReference type="Pfam" id="PF01726">
    <property type="entry name" value="LexA_DNA_bind"/>
    <property type="match status" value="1"/>
</dbReference>
<keyword evidence="2 12" id="KW-0678">Repressor</keyword>
<evidence type="ECO:0000256" key="10">
    <source>
        <dbReference type="ARBA" id="ARBA00023204"/>
    </source>
</evidence>
<dbReference type="SUPFAM" id="SSF51306">
    <property type="entry name" value="LexA/Signal peptidase"/>
    <property type="match status" value="1"/>
</dbReference>
<dbReference type="Pfam" id="PF00717">
    <property type="entry name" value="Peptidase_S24"/>
    <property type="match status" value="1"/>
</dbReference>
<proteinExistence type="inferred from homology"/>
<dbReference type="InterPro" id="IPR006199">
    <property type="entry name" value="LexA_DNA-bd_dom"/>
</dbReference>
<dbReference type="GO" id="GO:0004252">
    <property type="term" value="F:serine-type endopeptidase activity"/>
    <property type="evidence" value="ECO:0007669"/>
    <property type="project" value="UniProtKB-EC"/>
</dbReference>
<feature type="DNA-binding region" description="H-T-H motif" evidence="12">
    <location>
        <begin position="29"/>
        <end position="49"/>
    </location>
</feature>
<keyword evidence="7 12" id="KW-0805">Transcription regulation</keyword>
<dbReference type="PRINTS" id="PR00726">
    <property type="entry name" value="LEXASERPTASE"/>
</dbReference>
<dbReference type="EMBL" id="JBEPMA010000001">
    <property type="protein sequence ID" value="MET3616543.1"/>
    <property type="molecule type" value="Genomic_DNA"/>
</dbReference>
<dbReference type="InterPro" id="IPR036286">
    <property type="entry name" value="LexA/Signal_pep-like_sf"/>
</dbReference>
<dbReference type="Proteomes" id="UP001549162">
    <property type="component" value="Unassembled WGS sequence"/>
</dbReference>
<evidence type="ECO:0000256" key="8">
    <source>
        <dbReference type="ARBA" id="ARBA00023125"/>
    </source>
</evidence>
<evidence type="ECO:0000256" key="6">
    <source>
        <dbReference type="ARBA" id="ARBA00022813"/>
    </source>
</evidence>
<evidence type="ECO:0000256" key="4">
    <source>
        <dbReference type="ARBA" id="ARBA00022763"/>
    </source>
</evidence>
<evidence type="ECO:0000259" key="14">
    <source>
        <dbReference type="Pfam" id="PF00717"/>
    </source>
</evidence>
<dbReference type="NCBIfam" id="TIGR00498">
    <property type="entry name" value="lexA"/>
    <property type="match status" value="1"/>
</dbReference>
<dbReference type="SUPFAM" id="SSF46785">
    <property type="entry name" value="Winged helix' DNA-binding domain"/>
    <property type="match status" value="1"/>
</dbReference>
<keyword evidence="10 12" id="KW-0234">DNA repair</keyword>
<gene>
    <name evidence="12" type="primary">lexA</name>
    <name evidence="16" type="ORF">ABID14_000163</name>
</gene>
<evidence type="ECO:0000313" key="16">
    <source>
        <dbReference type="EMBL" id="MET3616543.1"/>
    </source>
</evidence>
<organism evidence="16 17">
    <name type="scientific">Peptoniphilus olsenii</name>
    <dbReference type="NCBI Taxonomy" id="411570"/>
    <lineage>
        <taxon>Bacteria</taxon>
        <taxon>Bacillati</taxon>
        <taxon>Bacillota</taxon>
        <taxon>Tissierellia</taxon>
        <taxon>Tissierellales</taxon>
        <taxon>Peptoniphilaceae</taxon>
        <taxon>Peptoniphilus</taxon>
    </lineage>
</organism>
<dbReference type="InterPro" id="IPR036388">
    <property type="entry name" value="WH-like_DNA-bd_sf"/>
</dbReference>
<dbReference type="InterPro" id="IPR015927">
    <property type="entry name" value="Peptidase_S24_S26A/B/C"/>
</dbReference>
<dbReference type="RefSeq" id="WP_354366550.1">
    <property type="nucleotide sequence ID" value="NZ_JBEPMA010000001.1"/>
</dbReference>
<dbReference type="Gene3D" id="1.10.10.10">
    <property type="entry name" value="Winged helix-like DNA-binding domain superfamily/Winged helix DNA-binding domain"/>
    <property type="match status" value="1"/>
</dbReference>
<comment type="function">
    <text evidence="12">Represses a number of genes involved in the response to DNA damage (SOS response), including recA and lexA. In the presence of single-stranded DNA, RecA interacts with LexA causing an autocatalytic cleavage which disrupts the DNA-binding part of LexA, leading to derepression of the SOS regulon and eventually DNA repair.</text>
</comment>
<dbReference type="Gene3D" id="2.10.109.10">
    <property type="entry name" value="Umud Fragment, subunit A"/>
    <property type="match status" value="1"/>
</dbReference>
<evidence type="ECO:0000259" key="15">
    <source>
        <dbReference type="Pfam" id="PF01726"/>
    </source>
</evidence>
<comment type="caution">
    <text evidence="16">The sequence shown here is derived from an EMBL/GenBank/DDBJ whole genome shotgun (WGS) entry which is preliminary data.</text>
</comment>
<comment type="similarity">
    <text evidence="1 12 13">Belongs to the peptidase S24 family.</text>
</comment>
<keyword evidence="8 12" id="KW-0238">DNA-binding</keyword>
<dbReference type="InterPro" id="IPR039418">
    <property type="entry name" value="LexA-like"/>
</dbReference>
<name>A0ABV2J6Z6_9FIRM</name>
<evidence type="ECO:0000256" key="11">
    <source>
        <dbReference type="ARBA" id="ARBA00023236"/>
    </source>
</evidence>
<feature type="active site" description="For autocatalytic cleavage activity" evidence="12">
    <location>
        <position position="166"/>
    </location>
</feature>
<evidence type="ECO:0000256" key="9">
    <source>
        <dbReference type="ARBA" id="ARBA00023163"/>
    </source>
</evidence>